<evidence type="ECO:0008006" key="3">
    <source>
        <dbReference type="Google" id="ProtNLM"/>
    </source>
</evidence>
<reference evidence="1 2" key="1">
    <citation type="submission" date="2020-03" db="EMBL/GenBank/DDBJ databases">
        <title>Genomic Encyclopedia of Type Strains, Phase IV (KMG-IV): sequencing the most valuable type-strain genomes for metagenomic binning, comparative biology and taxonomic classification.</title>
        <authorList>
            <person name="Goeker M."/>
        </authorList>
    </citation>
    <scope>NUCLEOTIDE SEQUENCE [LARGE SCALE GENOMIC DNA]</scope>
    <source>
        <strain evidence="1 2">DSM 27651</strain>
    </source>
</reference>
<sequence length="272" mass="29428">MAGIAVALCEVGDAPPLLVEPPRGRWSRTDVLDWIVAQLPGDDLLVGLDLGMSLAFADRGAFFPCWPASPADARSLWQMVDRLCRDDPHLGADGLVDHADASRHFRRPGRRAGDLFPPGAGRFRLTEEESRRQRLANPVSNFNLVGAAQVGKSSLTGMRALCRLDGRVTIWPFDALAPSGLTLVEIYTSIAALAAGLPRGRSKVRDPATLDRALAALGSAPHAPLTRYDDHWTDALITAAWLRRVHADDRLWHPAALTPAIAATEGWTFGVP</sequence>
<protein>
    <recommendedName>
        <fullName evidence="3">AAA domain-containing protein</fullName>
    </recommendedName>
</protein>
<comment type="caution">
    <text evidence="1">The sequence shown here is derived from an EMBL/GenBank/DDBJ whole genome shotgun (WGS) entry which is preliminary data.</text>
</comment>
<keyword evidence="2" id="KW-1185">Reference proteome</keyword>
<gene>
    <name evidence="1" type="ORF">GGR88_000856</name>
</gene>
<organism evidence="1 2">
    <name type="scientific">Sphingomonas jejuensis</name>
    <dbReference type="NCBI Taxonomy" id="904715"/>
    <lineage>
        <taxon>Bacteria</taxon>
        <taxon>Pseudomonadati</taxon>
        <taxon>Pseudomonadota</taxon>
        <taxon>Alphaproteobacteria</taxon>
        <taxon>Sphingomonadales</taxon>
        <taxon>Sphingomonadaceae</taxon>
        <taxon>Sphingomonas</taxon>
    </lineage>
</organism>
<name>A0ABX0XKK5_9SPHN</name>
<evidence type="ECO:0000313" key="1">
    <source>
        <dbReference type="EMBL" id="NJC33382.1"/>
    </source>
</evidence>
<dbReference type="RefSeq" id="WP_209023190.1">
    <property type="nucleotide sequence ID" value="NZ_JAATJE010000001.1"/>
</dbReference>
<evidence type="ECO:0000313" key="2">
    <source>
        <dbReference type="Proteomes" id="UP000734218"/>
    </source>
</evidence>
<dbReference type="EMBL" id="JAATJE010000001">
    <property type="protein sequence ID" value="NJC33382.1"/>
    <property type="molecule type" value="Genomic_DNA"/>
</dbReference>
<proteinExistence type="predicted"/>
<accession>A0ABX0XKK5</accession>
<dbReference type="Proteomes" id="UP000734218">
    <property type="component" value="Unassembled WGS sequence"/>
</dbReference>